<evidence type="ECO:0000313" key="1">
    <source>
        <dbReference type="EMBL" id="PWR72794.1"/>
    </source>
</evidence>
<dbReference type="GeneID" id="97548502"/>
<sequence>MVSSLVTGAVALVLILTGGYVIAAGILTIAESTMNSQIEMGNIQDGIRQSLFRIDSTTKGPDGSDYWLVVDLNNTGSITYTPSDVARTDLYVYDKGSNTLRRYTSNTLVTPHFSYVIPNDLMNKDMWDPSETLEIRINGSINPDWTKISTPNGITASTNL</sequence>
<protein>
    <recommendedName>
        <fullName evidence="3">Flagellin</fullName>
    </recommendedName>
</protein>
<dbReference type="RefSeq" id="WP_109968306.1">
    <property type="nucleotide sequence ID" value="NZ_CP176093.1"/>
</dbReference>
<proteinExistence type="predicted"/>
<dbReference type="AlphaFoldDB" id="A0A2V2MXC9"/>
<dbReference type="OrthoDB" id="132297at2157"/>
<evidence type="ECO:0008006" key="3">
    <source>
        <dbReference type="Google" id="ProtNLM"/>
    </source>
</evidence>
<gene>
    <name evidence="1" type="ORF">DK846_07540</name>
</gene>
<comment type="caution">
    <text evidence="1">The sequence shown here is derived from an EMBL/GenBank/DDBJ whole genome shotgun (WGS) entry which is preliminary data.</text>
</comment>
<evidence type="ECO:0000313" key="2">
    <source>
        <dbReference type="Proteomes" id="UP000245657"/>
    </source>
</evidence>
<dbReference type="Proteomes" id="UP000245657">
    <property type="component" value="Unassembled WGS sequence"/>
</dbReference>
<keyword evidence="2" id="KW-1185">Reference proteome</keyword>
<accession>A0A2V2MXC9</accession>
<organism evidence="1 2">
    <name type="scientific">Methanospirillum lacunae</name>
    <dbReference type="NCBI Taxonomy" id="668570"/>
    <lineage>
        <taxon>Archaea</taxon>
        <taxon>Methanobacteriati</taxon>
        <taxon>Methanobacteriota</taxon>
        <taxon>Stenosarchaea group</taxon>
        <taxon>Methanomicrobia</taxon>
        <taxon>Methanomicrobiales</taxon>
        <taxon>Methanospirillaceae</taxon>
        <taxon>Methanospirillum</taxon>
    </lineage>
</organism>
<dbReference type="EMBL" id="QGMY01000006">
    <property type="protein sequence ID" value="PWR72794.1"/>
    <property type="molecule type" value="Genomic_DNA"/>
</dbReference>
<reference evidence="1 2" key="1">
    <citation type="submission" date="2018-05" db="EMBL/GenBank/DDBJ databases">
        <title>Draft genome of Methanospirillum lacunae Ki8-1.</title>
        <authorList>
            <person name="Dueholm M.S."/>
            <person name="Nielsen P.H."/>
            <person name="Bakmann L.F."/>
            <person name="Otzen D.E."/>
        </authorList>
    </citation>
    <scope>NUCLEOTIDE SEQUENCE [LARGE SCALE GENOMIC DNA]</scope>
    <source>
        <strain evidence="1 2">Ki8-1</strain>
    </source>
</reference>
<name>A0A2V2MXC9_9EURY</name>